<evidence type="ECO:0000256" key="4">
    <source>
        <dbReference type="PROSITE-ProRule" id="PRU00335"/>
    </source>
</evidence>
<organism evidence="6 7">
    <name type="scientific">Martelella alba</name>
    <dbReference type="NCBI Taxonomy" id="2590451"/>
    <lineage>
        <taxon>Bacteria</taxon>
        <taxon>Pseudomonadati</taxon>
        <taxon>Pseudomonadota</taxon>
        <taxon>Alphaproteobacteria</taxon>
        <taxon>Hyphomicrobiales</taxon>
        <taxon>Aurantimonadaceae</taxon>
        <taxon>Martelella</taxon>
    </lineage>
</organism>
<dbReference type="GO" id="GO:0003700">
    <property type="term" value="F:DNA-binding transcription factor activity"/>
    <property type="evidence" value="ECO:0007669"/>
    <property type="project" value="TreeGrafter"/>
</dbReference>
<keyword evidence="2 4" id="KW-0238">DNA-binding</keyword>
<dbReference type="InterPro" id="IPR009057">
    <property type="entry name" value="Homeodomain-like_sf"/>
</dbReference>
<dbReference type="SUPFAM" id="SSF46689">
    <property type="entry name" value="Homeodomain-like"/>
    <property type="match status" value="1"/>
</dbReference>
<dbReference type="OrthoDB" id="9796019at2"/>
<dbReference type="Pfam" id="PF16859">
    <property type="entry name" value="TetR_C_11"/>
    <property type="match status" value="1"/>
</dbReference>
<dbReference type="PRINTS" id="PR00455">
    <property type="entry name" value="HTHTETR"/>
</dbReference>
<gene>
    <name evidence="6" type="ORF">FJU08_10080</name>
</gene>
<feature type="DNA-binding region" description="H-T-H motif" evidence="4">
    <location>
        <begin position="35"/>
        <end position="54"/>
    </location>
</feature>
<dbReference type="InterPro" id="IPR011075">
    <property type="entry name" value="TetR_C"/>
</dbReference>
<keyword evidence="3" id="KW-0804">Transcription</keyword>
<protein>
    <submittedName>
        <fullName evidence="6">TetR/AcrR family transcriptional regulator</fullName>
    </submittedName>
</protein>
<evidence type="ECO:0000256" key="1">
    <source>
        <dbReference type="ARBA" id="ARBA00023015"/>
    </source>
</evidence>
<dbReference type="PROSITE" id="PS50977">
    <property type="entry name" value="HTH_TETR_2"/>
    <property type="match status" value="1"/>
</dbReference>
<dbReference type="RefSeq" id="WP_141148869.1">
    <property type="nucleotide sequence ID" value="NZ_VHLG01000004.1"/>
</dbReference>
<reference evidence="6 7" key="1">
    <citation type="submission" date="2019-06" db="EMBL/GenBank/DDBJ databases">
        <authorList>
            <person name="Li M."/>
        </authorList>
    </citation>
    <scope>NUCLEOTIDE SEQUENCE [LARGE SCALE GENOMIC DNA]</scope>
    <source>
        <strain evidence="6 7">BGMRC2036</strain>
    </source>
</reference>
<keyword evidence="1" id="KW-0805">Transcription regulation</keyword>
<dbReference type="PANTHER" id="PTHR30055:SF148">
    <property type="entry name" value="TETR-FAMILY TRANSCRIPTIONAL REGULATOR"/>
    <property type="match status" value="1"/>
</dbReference>
<sequence>MTKKTTERRRGEELESALLKAAWDELLEKGYGGLTMEAVAKRAGTSRPVLYRRWASRPDLAVAAMRYHVEANPIIVPDLGDLRDDVIALLQHIVDRRSRMGSLISVELTDYFRETNSSPAELKRQIVSRDQHTMEILLTRATARGEIEDQAIAPRIVSLPVDLLRQDMMMTMKPTSDAVIIDIVDTVFLPLVGYHAVKAG</sequence>
<dbReference type="InterPro" id="IPR050109">
    <property type="entry name" value="HTH-type_TetR-like_transc_reg"/>
</dbReference>
<dbReference type="Gene3D" id="1.10.357.10">
    <property type="entry name" value="Tetracycline Repressor, domain 2"/>
    <property type="match status" value="1"/>
</dbReference>
<dbReference type="AlphaFoldDB" id="A0A506UG81"/>
<evidence type="ECO:0000256" key="3">
    <source>
        <dbReference type="ARBA" id="ARBA00023163"/>
    </source>
</evidence>
<dbReference type="GO" id="GO:0000976">
    <property type="term" value="F:transcription cis-regulatory region binding"/>
    <property type="evidence" value="ECO:0007669"/>
    <property type="project" value="TreeGrafter"/>
</dbReference>
<dbReference type="Gene3D" id="1.10.10.60">
    <property type="entry name" value="Homeodomain-like"/>
    <property type="match status" value="1"/>
</dbReference>
<evidence type="ECO:0000313" key="6">
    <source>
        <dbReference type="EMBL" id="TPW30997.1"/>
    </source>
</evidence>
<accession>A0A506UG81</accession>
<dbReference type="InterPro" id="IPR001647">
    <property type="entry name" value="HTH_TetR"/>
</dbReference>
<dbReference type="Proteomes" id="UP000318801">
    <property type="component" value="Unassembled WGS sequence"/>
</dbReference>
<keyword evidence="7" id="KW-1185">Reference proteome</keyword>
<name>A0A506UG81_9HYPH</name>
<proteinExistence type="predicted"/>
<comment type="caution">
    <text evidence="6">The sequence shown here is derived from an EMBL/GenBank/DDBJ whole genome shotgun (WGS) entry which is preliminary data.</text>
</comment>
<evidence type="ECO:0000259" key="5">
    <source>
        <dbReference type="PROSITE" id="PS50977"/>
    </source>
</evidence>
<dbReference type="EMBL" id="VHLG01000004">
    <property type="protein sequence ID" value="TPW30997.1"/>
    <property type="molecule type" value="Genomic_DNA"/>
</dbReference>
<dbReference type="Pfam" id="PF00440">
    <property type="entry name" value="TetR_N"/>
    <property type="match status" value="1"/>
</dbReference>
<dbReference type="SUPFAM" id="SSF48498">
    <property type="entry name" value="Tetracyclin repressor-like, C-terminal domain"/>
    <property type="match status" value="1"/>
</dbReference>
<dbReference type="InterPro" id="IPR036271">
    <property type="entry name" value="Tet_transcr_reg_TetR-rel_C_sf"/>
</dbReference>
<feature type="domain" description="HTH tetR-type" evidence="5">
    <location>
        <begin position="12"/>
        <end position="72"/>
    </location>
</feature>
<dbReference type="PANTHER" id="PTHR30055">
    <property type="entry name" value="HTH-TYPE TRANSCRIPTIONAL REGULATOR RUTR"/>
    <property type="match status" value="1"/>
</dbReference>
<evidence type="ECO:0000313" key="7">
    <source>
        <dbReference type="Proteomes" id="UP000318801"/>
    </source>
</evidence>
<evidence type="ECO:0000256" key="2">
    <source>
        <dbReference type="ARBA" id="ARBA00023125"/>
    </source>
</evidence>